<dbReference type="Proteomes" id="UP000772181">
    <property type="component" value="Unassembled WGS sequence"/>
</dbReference>
<evidence type="ECO:0000256" key="2">
    <source>
        <dbReference type="ARBA" id="ARBA00023002"/>
    </source>
</evidence>
<reference evidence="4" key="1">
    <citation type="submission" date="2020-07" db="EMBL/GenBank/DDBJ databases">
        <title>Huge and variable diversity of episymbiotic CPR bacteria and DPANN archaea in groundwater ecosystems.</title>
        <authorList>
            <person name="He C.Y."/>
            <person name="Keren R."/>
            <person name="Whittaker M."/>
            <person name="Farag I.F."/>
            <person name="Doudna J."/>
            <person name="Cate J.H.D."/>
            <person name="Banfield J.F."/>
        </authorList>
    </citation>
    <scope>NUCLEOTIDE SEQUENCE</scope>
    <source>
        <strain evidence="4">NC_groundwater_1482_Ag_S-0.65um_47_24</strain>
    </source>
</reference>
<name>A0A933GKT6_UNCTE</name>
<comment type="caution">
    <text evidence="4">The sequence shown here is derived from an EMBL/GenBank/DDBJ whole genome shotgun (WGS) entry which is preliminary data.</text>
</comment>
<evidence type="ECO:0000259" key="3">
    <source>
        <dbReference type="Pfam" id="PF00881"/>
    </source>
</evidence>
<feature type="domain" description="Nitroreductase" evidence="3">
    <location>
        <begin position="8"/>
        <end position="160"/>
    </location>
</feature>
<evidence type="ECO:0000313" key="4">
    <source>
        <dbReference type="EMBL" id="MBI4595698.1"/>
    </source>
</evidence>
<dbReference type="SUPFAM" id="SSF55469">
    <property type="entry name" value="FMN-dependent nitroreductase-like"/>
    <property type="match status" value="1"/>
</dbReference>
<dbReference type="Gene3D" id="3.40.109.10">
    <property type="entry name" value="NADH Oxidase"/>
    <property type="match status" value="1"/>
</dbReference>
<dbReference type="InterPro" id="IPR029479">
    <property type="entry name" value="Nitroreductase"/>
</dbReference>
<organism evidence="4 5">
    <name type="scientific">Tectimicrobiota bacterium</name>
    <dbReference type="NCBI Taxonomy" id="2528274"/>
    <lineage>
        <taxon>Bacteria</taxon>
        <taxon>Pseudomonadati</taxon>
        <taxon>Nitrospinota/Tectimicrobiota group</taxon>
        <taxon>Candidatus Tectimicrobiota</taxon>
    </lineage>
</organism>
<dbReference type="InterPro" id="IPR000415">
    <property type="entry name" value="Nitroreductase-like"/>
</dbReference>
<feature type="non-terminal residue" evidence="4">
    <location>
        <position position="1"/>
    </location>
</feature>
<evidence type="ECO:0000313" key="5">
    <source>
        <dbReference type="Proteomes" id="UP000772181"/>
    </source>
</evidence>
<dbReference type="PANTHER" id="PTHR43673">
    <property type="entry name" value="NAD(P)H NITROREDUCTASE YDGI-RELATED"/>
    <property type="match status" value="1"/>
</dbReference>
<dbReference type="Pfam" id="PF00881">
    <property type="entry name" value="Nitroreductase"/>
    <property type="match status" value="1"/>
</dbReference>
<evidence type="ECO:0000256" key="1">
    <source>
        <dbReference type="ARBA" id="ARBA00007118"/>
    </source>
</evidence>
<protein>
    <submittedName>
        <fullName evidence="4">Nitroreductase family protein</fullName>
    </submittedName>
</protein>
<accession>A0A933GKT6</accession>
<sequence length="242" mass="26617">AMEEAVFERRSVRNFLDKPVPDALIRRVLEAGRFAPSAGNCQPWKFIVVTDKKHLAEMSLAIRGVLKAIWNMYNDDQAVKNLVPMYEADPTPGLYDPRAIQVAVGCAGLGILPIFLNAPAVILMACDDRAIGGPQLAAGICRQNMNLVANSLGIKSCWVGLSVVIERVPPSRRNWGSKTLGKSLAPWLWAIPNLSRKALSPGSSVPSPGFARGPMDLKLRNSLFLCVLYRIRLKTLAFRQRL</sequence>
<proteinExistence type="inferred from homology"/>
<gene>
    <name evidence="4" type="ORF">HY730_04875</name>
</gene>
<dbReference type="AlphaFoldDB" id="A0A933GKT6"/>
<keyword evidence="2" id="KW-0560">Oxidoreductase</keyword>
<dbReference type="PANTHER" id="PTHR43673:SF10">
    <property type="entry name" value="NADH DEHYDROGENASE_NAD(P)H NITROREDUCTASE XCC3605-RELATED"/>
    <property type="match status" value="1"/>
</dbReference>
<comment type="similarity">
    <text evidence="1">Belongs to the nitroreductase family.</text>
</comment>
<dbReference type="GO" id="GO:0016491">
    <property type="term" value="F:oxidoreductase activity"/>
    <property type="evidence" value="ECO:0007669"/>
    <property type="project" value="UniProtKB-KW"/>
</dbReference>
<dbReference type="EMBL" id="JACQWF010000225">
    <property type="protein sequence ID" value="MBI4595698.1"/>
    <property type="molecule type" value="Genomic_DNA"/>
</dbReference>